<dbReference type="Pfam" id="PF13469">
    <property type="entry name" value="Sulfotransfer_3"/>
    <property type="match status" value="1"/>
</dbReference>
<comment type="caution">
    <text evidence="1">The sequence shown here is derived from an EMBL/GenBank/DDBJ whole genome shotgun (WGS) entry which is preliminary data.</text>
</comment>
<name>A0A6L5YW11_9RHOB</name>
<accession>A0A6L5YW11</accession>
<dbReference type="AlphaFoldDB" id="A0A6L5YW11"/>
<evidence type="ECO:0000313" key="1">
    <source>
        <dbReference type="EMBL" id="MSU88230.1"/>
    </source>
</evidence>
<dbReference type="Proteomes" id="UP000474957">
    <property type="component" value="Unassembled WGS sequence"/>
</dbReference>
<dbReference type="InterPro" id="IPR027417">
    <property type="entry name" value="P-loop_NTPase"/>
</dbReference>
<sequence>MPSQDNITRPISLISHGRSGTSLVMNILRGHPGMVTVGETAQMIFGIWHSLEKAKGIIRPDPELGGADNHDARCAKAVRAAMLATFPDTGHKDWMQKPINLPWVMRHFPKTMKMSARCAWYWNAFNTCFPDSRTITILRHPYDVVLSSAEYWNVPHRRAWQGVVQMAEIIDHPESNIDFAISHARLAADPDPEIARLLDHLGLERAAACFQAADKVYVPRRKENNVPKNELPDHVSRGFSRKADWDKIDVSQFRENEREIVERMWARFGESLEF</sequence>
<evidence type="ECO:0008006" key="3">
    <source>
        <dbReference type="Google" id="ProtNLM"/>
    </source>
</evidence>
<organism evidence="1 2">
    <name type="scientific">Halovulum marinum</name>
    <dbReference type="NCBI Taxonomy" id="2662447"/>
    <lineage>
        <taxon>Bacteria</taxon>
        <taxon>Pseudomonadati</taxon>
        <taxon>Pseudomonadota</taxon>
        <taxon>Alphaproteobacteria</taxon>
        <taxon>Rhodobacterales</taxon>
        <taxon>Paracoccaceae</taxon>
        <taxon>Halovulum</taxon>
    </lineage>
</organism>
<dbReference type="RefSeq" id="WP_154444089.1">
    <property type="nucleotide sequence ID" value="NZ_WIND01000001.1"/>
</dbReference>
<dbReference type="EMBL" id="WIND01000001">
    <property type="protein sequence ID" value="MSU88230.1"/>
    <property type="molecule type" value="Genomic_DNA"/>
</dbReference>
<keyword evidence="2" id="KW-1185">Reference proteome</keyword>
<protein>
    <recommendedName>
        <fullName evidence="3">Sulfotransferase family protein</fullName>
    </recommendedName>
</protein>
<evidence type="ECO:0000313" key="2">
    <source>
        <dbReference type="Proteomes" id="UP000474957"/>
    </source>
</evidence>
<dbReference type="SUPFAM" id="SSF52540">
    <property type="entry name" value="P-loop containing nucleoside triphosphate hydrolases"/>
    <property type="match status" value="1"/>
</dbReference>
<reference evidence="1 2" key="1">
    <citation type="submission" date="2019-10" db="EMBL/GenBank/DDBJ databases">
        <title>Cognatihalovulum marinum gen. nov. sp. nov., a new member of the family Rhodobacteraceae isolated from deep seawater of the Northwest Indian Ocean.</title>
        <authorList>
            <person name="Ruan C."/>
            <person name="Wang J."/>
            <person name="Zheng X."/>
            <person name="Song L."/>
            <person name="Zhu Y."/>
            <person name="Huang Y."/>
            <person name="Lu Z."/>
            <person name="Du W."/>
            <person name="Huang L."/>
            <person name="Dai X."/>
        </authorList>
    </citation>
    <scope>NUCLEOTIDE SEQUENCE [LARGE SCALE GENOMIC DNA]</scope>
    <source>
        <strain evidence="1 2">2CG4</strain>
    </source>
</reference>
<proteinExistence type="predicted"/>
<gene>
    <name evidence="1" type="ORF">GE300_01195</name>
</gene>
<dbReference type="Gene3D" id="3.40.50.300">
    <property type="entry name" value="P-loop containing nucleotide triphosphate hydrolases"/>
    <property type="match status" value="1"/>
</dbReference>